<dbReference type="RefSeq" id="WP_380624840.1">
    <property type="nucleotide sequence ID" value="NZ_JBHSDK010000047.1"/>
</dbReference>
<accession>A0ABV8U4P0</accession>
<keyword evidence="2" id="KW-1185">Reference proteome</keyword>
<protein>
    <submittedName>
        <fullName evidence="1">Uncharacterized protein</fullName>
    </submittedName>
</protein>
<gene>
    <name evidence="1" type="ORF">ACFPET_20820</name>
</gene>
<dbReference type="EMBL" id="JBHSDK010000047">
    <property type="protein sequence ID" value="MFC4337643.1"/>
    <property type="molecule type" value="Genomic_DNA"/>
</dbReference>
<name>A0ABV8U4P0_9ACTN</name>
<organism evidence="1 2">
    <name type="scientific">Salininema proteolyticum</name>
    <dbReference type="NCBI Taxonomy" id="1607685"/>
    <lineage>
        <taxon>Bacteria</taxon>
        <taxon>Bacillati</taxon>
        <taxon>Actinomycetota</taxon>
        <taxon>Actinomycetes</taxon>
        <taxon>Glycomycetales</taxon>
        <taxon>Glycomycetaceae</taxon>
        <taxon>Salininema</taxon>
    </lineage>
</organism>
<evidence type="ECO:0000313" key="1">
    <source>
        <dbReference type="EMBL" id="MFC4337643.1"/>
    </source>
</evidence>
<dbReference type="Proteomes" id="UP001595823">
    <property type="component" value="Unassembled WGS sequence"/>
</dbReference>
<comment type="caution">
    <text evidence="1">The sequence shown here is derived from an EMBL/GenBank/DDBJ whole genome shotgun (WGS) entry which is preliminary data.</text>
</comment>
<evidence type="ECO:0000313" key="2">
    <source>
        <dbReference type="Proteomes" id="UP001595823"/>
    </source>
</evidence>
<sequence length="516" mass="54034">MALTTKKQVLWSAAAGVVVVGVAVAALVFIGHRGDDYTDRLVADLEQFRTDDDLFGYASAHALSPASLEATYYASATLNAVGHPLSPTLAAAVDASTADAENGLDEAWFAAQVRSLIDAPEHGQLSYTATDCPDAGCQLLNQAMEADLKVLAGTAIPPSLVDELVQGLAASDSPYQWARVLQTVERADQPVGLAPPDFTPPTGTGLASLMDSWGLTWLHHAGHVDTPVPGRPFSQEWEAMTNLEIYLNATGVQWSGQDMDTTAVADVVLARGDAASGLFADKAATIGSLRATYYAASIASTWDVAGDVIDADTRQAVREAVTRAENEEDALALAYAAATLDTIGSLDDALASKALGGLDTIVAGPLAPESLPVVVEAVNMARQLGEASPAVTLADLPPPDGPEALYYARLAIGIEPWTTEPPMDEATRTDVLAATNASIDDETLFDLPTREVAAAYQAGESADVPTTGKEGFTSWEQDVYTCDNASTLARSSRGVTDCDLPSTYVTLISGLNPHLQ</sequence>
<proteinExistence type="predicted"/>
<reference evidence="2" key="1">
    <citation type="journal article" date="2019" name="Int. J. Syst. Evol. Microbiol.">
        <title>The Global Catalogue of Microorganisms (GCM) 10K type strain sequencing project: providing services to taxonomists for standard genome sequencing and annotation.</title>
        <authorList>
            <consortium name="The Broad Institute Genomics Platform"/>
            <consortium name="The Broad Institute Genome Sequencing Center for Infectious Disease"/>
            <person name="Wu L."/>
            <person name="Ma J."/>
        </authorList>
    </citation>
    <scope>NUCLEOTIDE SEQUENCE [LARGE SCALE GENOMIC DNA]</scope>
    <source>
        <strain evidence="2">IBRC-M 10908</strain>
    </source>
</reference>